<dbReference type="InterPro" id="IPR046358">
    <property type="entry name" value="Flagellin_C"/>
</dbReference>
<dbReference type="Gene3D" id="1.20.1330.10">
    <property type="entry name" value="f41 fragment of flagellin, N-terminal domain"/>
    <property type="match status" value="1"/>
</dbReference>
<name>A0ABS8CN88_9RHOB</name>
<evidence type="ECO:0000259" key="1">
    <source>
        <dbReference type="Pfam" id="PF00700"/>
    </source>
</evidence>
<dbReference type="SUPFAM" id="SSF64518">
    <property type="entry name" value="Phase 1 flagellin"/>
    <property type="match status" value="1"/>
</dbReference>
<accession>A0ABS8CN88</accession>
<keyword evidence="3" id="KW-1185">Reference proteome</keyword>
<dbReference type="Proteomes" id="UP001198571">
    <property type="component" value="Unassembled WGS sequence"/>
</dbReference>
<keyword evidence="2" id="KW-0966">Cell projection</keyword>
<keyword evidence="2" id="KW-0969">Cilium</keyword>
<gene>
    <name evidence="2" type="ORF">H0485_12640</name>
</gene>
<comment type="caution">
    <text evidence="2">The sequence shown here is derived from an EMBL/GenBank/DDBJ whole genome shotgun (WGS) entry which is preliminary data.</text>
</comment>
<feature type="domain" description="Flagellin C-terminal" evidence="1">
    <location>
        <begin position="211"/>
        <end position="285"/>
    </location>
</feature>
<organism evidence="2 3">
    <name type="scientific">Pseudogemmobacter faecipullorum</name>
    <dbReference type="NCBI Taxonomy" id="2755041"/>
    <lineage>
        <taxon>Bacteria</taxon>
        <taxon>Pseudomonadati</taxon>
        <taxon>Pseudomonadota</taxon>
        <taxon>Alphaproteobacteria</taxon>
        <taxon>Rhodobacterales</taxon>
        <taxon>Paracoccaceae</taxon>
        <taxon>Pseudogemmobacter</taxon>
    </lineage>
</organism>
<keyword evidence="2" id="KW-0282">Flagellum</keyword>
<protein>
    <submittedName>
        <fullName evidence="2">Flagellar protein</fullName>
    </submittedName>
</protein>
<evidence type="ECO:0000313" key="2">
    <source>
        <dbReference type="EMBL" id="MCB5410843.1"/>
    </source>
</evidence>
<dbReference type="EMBL" id="JACDXX010000011">
    <property type="protein sequence ID" value="MCB5410843.1"/>
    <property type="molecule type" value="Genomic_DNA"/>
</dbReference>
<proteinExistence type="predicted"/>
<evidence type="ECO:0000313" key="3">
    <source>
        <dbReference type="Proteomes" id="UP001198571"/>
    </source>
</evidence>
<sequence>MDTIIAQSTFNGDDLVNASGQINPGNQATMEGTGGTWTFTAGASKNYTAAELTVADTARAGVTASALDGAAASALTGAAKTEALAFINAARTTAGTVAMTEAEFDTDTNHSAADLAALNAGLTAKAGDAAYKAALATAGTAVETSRNVVTGISRAGNGFATTEISINQVDLKALASGFKAIADAATTGNINDSDFLAKALSATNSLLNGSIDASTKLGQSEKSIENQQEFLKNLTDTLDTGVGAMVDADMEAEAARLQALQVQQQLATQSLSIANEGPQNLLSLFR</sequence>
<reference evidence="2 3" key="1">
    <citation type="submission" date="2020-07" db="EMBL/GenBank/DDBJ databases">
        <title>Pseudogemmobacter sp. nov., isolated from poultry manure in Taiwan.</title>
        <authorList>
            <person name="Lin S.-Y."/>
            <person name="Tang Y.-S."/>
            <person name="Young C.-C."/>
        </authorList>
    </citation>
    <scope>NUCLEOTIDE SEQUENCE [LARGE SCALE GENOMIC DNA]</scope>
    <source>
        <strain evidence="2 3">CC-YST710</strain>
    </source>
</reference>
<dbReference type="Pfam" id="PF00700">
    <property type="entry name" value="Flagellin_C"/>
    <property type="match status" value="1"/>
</dbReference>